<sequence>MNKLTLFVTFLFLRLYIAAQVITNENNLLLLDGYLYGNIIEKPELERNNIYKRGSVLTFSYKFFDKNGKELFFYVNKDGSWDFIDVNTCKKNLVKGFQLEISKENMNFNDPVFIKPGYCIDIPIILNDAMTGLIENCKIYGFILRGSICFKF</sequence>
<dbReference type="Proteomes" id="UP000500961">
    <property type="component" value="Chromosome"/>
</dbReference>
<reference evidence="1 2" key="1">
    <citation type="submission" date="2019-07" db="EMBL/GenBank/DDBJ databases">
        <title>Thalassofilum flectens gen. nov., sp. nov., a novel moderate thermophilic anaerobe from a shallow sea hot spring in Kunashir Island (Russia), representing a new family in the order Bacteroidales, and proposal of Thalassofilacea fam. nov.</title>
        <authorList>
            <person name="Kochetkova T.V."/>
            <person name="Podosokorskaya O.A."/>
            <person name="Novikov A."/>
            <person name="Elcheninov A.G."/>
            <person name="Toshchakov S.V."/>
            <person name="Kublanov I.V."/>
        </authorList>
    </citation>
    <scope>NUCLEOTIDE SEQUENCE [LARGE SCALE GENOMIC DNA]</scope>
    <source>
        <strain evidence="1 2">38-H</strain>
    </source>
</reference>
<dbReference type="EMBL" id="CP041345">
    <property type="protein sequence ID" value="QKG80059.1"/>
    <property type="molecule type" value="Genomic_DNA"/>
</dbReference>
<keyword evidence="2" id="KW-1185">Reference proteome</keyword>
<accession>A0A7D4BK99</accession>
<evidence type="ECO:0000313" key="1">
    <source>
        <dbReference type="EMBL" id="QKG80059.1"/>
    </source>
</evidence>
<dbReference type="RefSeq" id="WP_173074435.1">
    <property type="nucleotide sequence ID" value="NZ_CP041345.1"/>
</dbReference>
<name>A0A7D4BK99_9BACT</name>
<proteinExistence type="predicted"/>
<organism evidence="1 2">
    <name type="scientific">Tenuifilum thalassicum</name>
    <dbReference type="NCBI Taxonomy" id="2590900"/>
    <lineage>
        <taxon>Bacteria</taxon>
        <taxon>Pseudomonadati</taxon>
        <taxon>Bacteroidota</taxon>
        <taxon>Bacteroidia</taxon>
        <taxon>Bacteroidales</taxon>
        <taxon>Tenuifilaceae</taxon>
        <taxon>Tenuifilum</taxon>
    </lineage>
</organism>
<dbReference type="KEGG" id="ttz:FHG85_07220"/>
<protein>
    <submittedName>
        <fullName evidence="1">Uncharacterized protein</fullName>
    </submittedName>
</protein>
<dbReference type="AlphaFoldDB" id="A0A7D4BK99"/>
<gene>
    <name evidence="1" type="ORF">FHG85_07220</name>
</gene>
<evidence type="ECO:0000313" key="2">
    <source>
        <dbReference type="Proteomes" id="UP000500961"/>
    </source>
</evidence>